<dbReference type="Pfam" id="PF09839">
    <property type="entry name" value="DUF2066"/>
    <property type="match status" value="1"/>
</dbReference>
<evidence type="ECO:0000313" key="2">
    <source>
        <dbReference type="Proteomes" id="UP000189935"/>
    </source>
</evidence>
<organism evidence="1 2">
    <name type="scientific">Bradyrhizobium lablabi</name>
    <dbReference type="NCBI Taxonomy" id="722472"/>
    <lineage>
        <taxon>Bacteria</taxon>
        <taxon>Pseudomonadati</taxon>
        <taxon>Pseudomonadota</taxon>
        <taxon>Alphaproteobacteria</taxon>
        <taxon>Hyphomicrobiales</taxon>
        <taxon>Nitrobacteraceae</taxon>
        <taxon>Bradyrhizobium</taxon>
    </lineage>
</organism>
<dbReference type="Proteomes" id="UP000189935">
    <property type="component" value="Chromosome I"/>
</dbReference>
<name>A0A1M6ICI9_9BRAD</name>
<reference evidence="1 2" key="1">
    <citation type="submission" date="2016-11" db="EMBL/GenBank/DDBJ databases">
        <authorList>
            <person name="Jaros S."/>
            <person name="Januszkiewicz K."/>
            <person name="Wedrychowicz H."/>
        </authorList>
    </citation>
    <scope>NUCLEOTIDE SEQUENCE [LARGE SCALE GENOMIC DNA]</scope>
    <source>
        <strain evidence="1 2">GAS499</strain>
    </source>
</reference>
<dbReference type="AlphaFoldDB" id="A0A1M6ICI9"/>
<protein>
    <recommendedName>
        <fullName evidence="3">DUF2066 domain-containing protein</fullName>
    </recommendedName>
</protein>
<evidence type="ECO:0000313" key="1">
    <source>
        <dbReference type="EMBL" id="SHJ32117.1"/>
    </source>
</evidence>
<dbReference type="EMBL" id="LT670844">
    <property type="protein sequence ID" value="SHJ32117.1"/>
    <property type="molecule type" value="Genomic_DNA"/>
</dbReference>
<gene>
    <name evidence="1" type="ORF">SAMN05444159_0302</name>
</gene>
<proteinExistence type="predicted"/>
<accession>A0A1M6ICI9</accession>
<dbReference type="InterPro" id="IPR018642">
    <property type="entry name" value="DUF2066"/>
</dbReference>
<dbReference type="OrthoDB" id="7266613at2"/>
<evidence type="ECO:0008006" key="3">
    <source>
        <dbReference type="Google" id="ProtNLM"/>
    </source>
</evidence>
<sequence length="280" mass="30286">MLRTQCACVAEAIMIRTSILAALMCFTVTMAAAADLYRAQAVVTGQGEANRIIGFVSCLEDVLIKVSGALKLAGDPRLAVYKSRAGDFVRAYRYHDQMSGTPTRDEQGTRDRPYDLIVDFDEKKIDGLLKALGLTPWLSHRPILGVFVEMEQGPTKYIVTADAERSAAPRDSLLAAAARRGMTIVLPSGAALAKSGIDGAGLTAVPPSTWASRAAEQGGEVALVGRLVWDDQELGWATEWQLEWQGRPHRWQLRGVTFDEAFRRAIGGAAQILSNNGDPA</sequence>